<gene>
    <name evidence="2" type="ORF">AVDCRST_MAG47-1144</name>
</gene>
<proteinExistence type="predicted"/>
<dbReference type="SUPFAM" id="SSF48239">
    <property type="entry name" value="Terpenoid cyclases/Protein prenyltransferases"/>
    <property type="match status" value="1"/>
</dbReference>
<organism evidence="2">
    <name type="scientific">uncultured Nocardioidaceae bacterium</name>
    <dbReference type="NCBI Taxonomy" id="253824"/>
    <lineage>
        <taxon>Bacteria</taxon>
        <taxon>Bacillati</taxon>
        <taxon>Actinomycetota</taxon>
        <taxon>Actinomycetes</taxon>
        <taxon>Propionibacteriales</taxon>
        <taxon>Nocardioidaceae</taxon>
        <taxon>environmental samples</taxon>
    </lineage>
</organism>
<dbReference type="Gene3D" id="1.50.10.20">
    <property type="match status" value="1"/>
</dbReference>
<sequence length="370" mass="39166">MLKHARRATLALTTSALLATTVTTGGVAQAAPSDVKPRAAAAADWLATQLEGGLVTSEYQDFNTGEWISYTDYGLSLDFFYAFDGLGVKRAVRRDILDAIEAQDENYTGGQYMYAGATGKLLTAVQEQGIDPSTYADGDLVAKLEGLVHTGSDSERGRAKDTFDSSDPWGGDYSNTLGQSFVVRALTAADSELADETVEFLLKQQCLEGFFRVYMESSDHTCESGRSTEQSGPSIDATATAVLALVEARAAGLPGLGDDIKDAAAWLVAQQRDNGSFADEGVANSNSTGLAAEALAELGRTKPAARAASWLASLRVTAKLARTTAFKRSDVGAVAFSKAALREGKQDGITRDVVYQWRRATAQAAVGLDS</sequence>
<dbReference type="AlphaFoldDB" id="A0A6J4N1G6"/>
<dbReference type="InterPro" id="IPR008930">
    <property type="entry name" value="Terpenoid_cyclase/PrenylTrfase"/>
</dbReference>
<reference evidence="2" key="1">
    <citation type="submission" date="2020-02" db="EMBL/GenBank/DDBJ databases">
        <authorList>
            <person name="Meier V. D."/>
        </authorList>
    </citation>
    <scope>NUCLEOTIDE SEQUENCE</scope>
    <source>
        <strain evidence="2">AVDCRST_MAG47</strain>
    </source>
</reference>
<dbReference type="CDD" id="cd00688">
    <property type="entry name" value="ISOPREN_C2_like"/>
    <property type="match status" value="1"/>
</dbReference>
<keyword evidence="1" id="KW-0732">Signal</keyword>
<evidence type="ECO:0000256" key="1">
    <source>
        <dbReference type="SAM" id="SignalP"/>
    </source>
</evidence>
<dbReference type="EMBL" id="CADCUK010000080">
    <property type="protein sequence ID" value="CAA9370202.1"/>
    <property type="molecule type" value="Genomic_DNA"/>
</dbReference>
<accession>A0A6J4N1G6</accession>
<name>A0A6J4N1G6_9ACTN</name>
<feature type="chain" id="PRO_5026828122" evidence="1">
    <location>
        <begin position="31"/>
        <end position="370"/>
    </location>
</feature>
<evidence type="ECO:0000313" key="2">
    <source>
        <dbReference type="EMBL" id="CAA9370202.1"/>
    </source>
</evidence>
<protein>
    <submittedName>
        <fullName evidence="2">Uncharacterized protein</fullName>
    </submittedName>
</protein>
<feature type="signal peptide" evidence="1">
    <location>
        <begin position="1"/>
        <end position="30"/>
    </location>
</feature>